<organism evidence="1 2">
    <name type="scientific">Longimycelium tulufanense</name>
    <dbReference type="NCBI Taxonomy" id="907463"/>
    <lineage>
        <taxon>Bacteria</taxon>
        <taxon>Bacillati</taxon>
        <taxon>Actinomycetota</taxon>
        <taxon>Actinomycetes</taxon>
        <taxon>Pseudonocardiales</taxon>
        <taxon>Pseudonocardiaceae</taxon>
        <taxon>Longimycelium</taxon>
    </lineage>
</organism>
<proteinExistence type="predicted"/>
<accession>A0A8J3FVW8</accession>
<evidence type="ECO:0000313" key="1">
    <source>
        <dbReference type="EMBL" id="GGM48171.1"/>
    </source>
</evidence>
<dbReference type="AlphaFoldDB" id="A0A8J3FVW8"/>
<dbReference type="Proteomes" id="UP000637578">
    <property type="component" value="Unassembled WGS sequence"/>
</dbReference>
<reference evidence="1" key="1">
    <citation type="journal article" date="2014" name="Int. J. Syst. Evol. Microbiol.">
        <title>Complete genome sequence of Corynebacterium casei LMG S-19264T (=DSM 44701T), isolated from a smear-ripened cheese.</title>
        <authorList>
            <consortium name="US DOE Joint Genome Institute (JGI-PGF)"/>
            <person name="Walter F."/>
            <person name="Albersmeier A."/>
            <person name="Kalinowski J."/>
            <person name="Ruckert C."/>
        </authorList>
    </citation>
    <scope>NUCLEOTIDE SEQUENCE</scope>
    <source>
        <strain evidence="1">CGMCC 4.5737</strain>
    </source>
</reference>
<evidence type="ECO:0000313" key="2">
    <source>
        <dbReference type="Proteomes" id="UP000637578"/>
    </source>
</evidence>
<sequence length="174" mass="18742">MRNIGFLASLWYLRDNLDRSVLAADLSVPGGDTAVRVVESGTAPKLTGSVPTVLPYPGRQPGESPTAMLARWAENAVRDAETWERHGDTSLARLARLRAEIYISAAELVDADGMPAVVGPFRHHAATLAAELDGLERLGAPLQARELLYIAGRAHQAVAAAISGELIEYIHKWP</sequence>
<keyword evidence="2" id="KW-1185">Reference proteome</keyword>
<name>A0A8J3FVW8_9PSEU</name>
<gene>
    <name evidence="1" type="ORF">GCM10012275_19030</name>
</gene>
<comment type="caution">
    <text evidence="1">The sequence shown here is derived from an EMBL/GenBank/DDBJ whole genome shotgun (WGS) entry which is preliminary data.</text>
</comment>
<reference evidence="1" key="2">
    <citation type="submission" date="2020-09" db="EMBL/GenBank/DDBJ databases">
        <authorList>
            <person name="Sun Q."/>
            <person name="Zhou Y."/>
        </authorList>
    </citation>
    <scope>NUCLEOTIDE SEQUENCE</scope>
    <source>
        <strain evidence="1">CGMCC 4.5737</strain>
    </source>
</reference>
<dbReference type="EMBL" id="BMMK01000006">
    <property type="protein sequence ID" value="GGM48171.1"/>
    <property type="molecule type" value="Genomic_DNA"/>
</dbReference>
<protein>
    <submittedName>
        <fullName evidence="1">Uncharacterized protein</fullName>
    </submittedName>
</protein>